<dbReference type="AlphaFoldDB" id="A0A9R1CCQ8"/>
<dbReference type="InterPro" id="IPR009057">
    <property type="entry name" value="Homeodomain-like_sf"/>
</dbReference>
<gene>
    <name evidence="7" type="ORF">PRLR5076_29580</name>
</gene>
<keyword evidence="5" id="KW-0472">Membrane</keyword>
<accession>A0A9R1CCQ8</accession>
<evidence type="ECO:0000256" key="1">
    <source>
        <dbReference type="ARBA" id="ARBA00022553"/>
    </source>
</evidence>
<dbReference type="Gene3D" id="2.130.10.10">
    <property type="entry name" value="YVTN repeat-like/Quinoprotein amine dehydrogenase"/>
    <property type="match status" value="3"/>
</dbReference>
<dbReference type="SMART" id="SM00342">
    <property type="entry name" value="HTH_ARAC"/>
    <property type="match status" value="1"/>
</dbReference>
<dbReference type="PROSITE" id="PS00041">
    <property type="entry name" value="HTH_ARAC_FAMILY_1"/>
    <property type="match status" value="1"/>
</dbReference>
<organism evidence="7 8">
    <name type="scientific">Prevotella lacticifex</name>
    <dbReference type="NCBI Taxonomy" id="2854755"/>
    <lineage>
        <taxon>Bacteria</taxon>
        <taxon>Pseudomonadati</taxon>
        <taxon>Bacteroidota</taxon>
        <taxon>Bacteroidia</taxon>
        <taxon>Bacteroidales</taxon>
        <taxon>Prevotellaceae</taxon>
        <taxon>Prevotella</taxon>
    </lineage>
</organism>
<dbReference type="PANTHER" id="PTHR43547:SF2">
    <property type="entry name" value="HYBRID SIGNAL TRANSDUCTION HISTIDINE KINASE C"/>
    <property type="match status" value="1"/>
</dbReference>
<proteinExistence type="predicted"/>
<dbReference type="Gene3D" id="1.10.10.60">
    <property type="entry name" value="Homeodomain-like"/>
    <property type="match status" value="1"/>
</dbReference>
<keyword evidence="2" id="KW-0805">Transcription regulation</keyword>
<evidence type="ECO:0000259" key="6">
    <source>
        <dbReference type="PROSITE" id="PS01124"/>
    </source>
</evidence>
<dbReference type="GO" id="GO:0000155">
    <property type="term" value="F:phosphorelay sensor kinase activity"/>
    <property type="evidence" value="ECO:0007669"/>
    <property type="project" value="TreeGrafter"/>
</dbReference>
<dbReference type="InterPro" id="IPR015943">
    <property type="entry name" value="WD40/YVTN_repeat-like_dom_sf"/>
</dbReference>
<feature type="transmembrane region" description="Helical" evidence="5">
    <location>
        <begin position="788"/>
        <end position="806"/>
    </location>
</feature>
<sequence>MLTIQLKATPAGSYNIFYLNLSTGMPSNFVDDIYQDSDGFVWISTHNGGLLRYDGYSYASFGLNGNPMISLRSNFCHNVVEDHYHRLWAAFEEGVQAIDMTGGVEADLKTTDDKVKKALDKAMNAACMSVYCDSKGCIWIIRFNEVVRIAFNADGTVSSVLTIEHNTKVPELGVADLDNDGSIYIGVNVRLTKISVKGNRLVATDLSKAYPQLTGTIIGSMVRWQGRTWFATNHGLYNSDRGNSGWHAGTPADALSHDVCTSLAVSADGKNLLIGTLCGVDVMDAGFHIVDRWTDKVAGGILSSPFVSIIRVLNGQTWIGTETGGVTQLVPRQLRVVNFVHDDANANTIAPGPVNSMYVAPNGDLWAGIVEGGLCLLRKGSNDFVHFTAANSSLPHNTVSVLTADKSGNLWIGTWGGGVAEMPLQSAGDIRPLVAGDGYAIDLLFVGAMAYDPYNDGIWIGANAGLFFYDLRSHRVREPFPDCRNINGAIGSLVTRDGHLLMGCVPGMVSVDIKKGPDKRGIFSYKRYVKKLDHPSVGALDKLTCFCQARDGSLWIGSNGYGLYHVKGSLDDTLNIHNYISDDGLANNSIKGIVEDGHGMLWIATEHGLSRLNPAVGTFSNFTESDGLLSNQFYFNGAVKGTGDVIALGSDRGLTVLNGINASNVHRGHLRLTSLKIGSVFALPGSGYIDKEVGQASKITLHESDRDVRLEFSALNFTGNEQGAYAYRLKGYDDKWTPVPPGEHSASFSMLPAGSYTFEVRYSSPLGTESDETVAVDVVVRPYFWKSWWFITIVLVALAFAARWFYKRKLLRMREKEAEQLYRPLEAALKESDEPGELQERIKEILKRQENYRQSQRKNLEADRKEAAEAKSGEEAFADRLLKVMEKTYMNSELDVQTIAKALGMSRSELSKRIHEEWGLTTTQFVRDYRLDMARQILKDNVADRNITEIAYRVGFNDPKYFTRCFSQRFGVKPSQFKA</sequence>
<dbReference type="Pfam" id="PF12833">
    <property type="entry name" value="HTH_18"/>
    <property type="match status" value="1"/>
</dbReference>
<name>A0A9R1CCQ8_9BACT</name>
<dbReference type="GO" id="GO:0043565">
    <property type="term" value="F:sequence-specific DNA binding"/>
    <property type="evidence" value="ECO:0007669"/>
    <property type="project" value="InterPro"/>
</dbReference>
<keyword evidence="1" id="KW-0597">Phosphoprotein</keyword>
<evidence type="ECO:0000256" key="2">
    <source>
        <dbReference type="ARBA" id="ARBA00023015"/>
    </source>
</evidence>
<dbReference type="PROSITE" id="PS01124">
    <property type="entry name" value="HTH_ARAC_FAMILY_2"/>
    <property type="match status" value="1"/>
</dbReference>
<dbReference type="PANTHER" id="PTHR43547">
    <property type="entry name" value="TWO-COMPONENT HISTIDINE KINASE"/>
    <property type="match status" value="1"/>
</dbReference>
<dbReference type="SUPFAM" id="SSF46689">
    <property type="entry name" value="Homeodomain-like"/>
    <property type="match status" value="1"/>
</dbReference>
<keyword evidence="8" id="KW-1185">Reference proteome</keyword>
<dbReference type="GO" id="GO:0003700">
    <property type="term" value="F:DNA-binding transcription factor activity"/>
    <property type="evidence" value="ECO:0007669"/>
    <property type="project" value="InterPro"/>
</dbReference>
<dbReference type="Pfam" id="PF07495">
    <property type="entry name" value="Y_Y_Y"/>
    <property type="match status" value="1"/>
</dbReference>
<dbReference type="PRINTS" id="PR00032">
    <property type="entry name" value="HTHARAC"/>
</dbReference>
<protein>
    <recommendedName>
        <fullName evidence="6">HTH araC/xylS-type domain-containing protein</fullName>
    </recommendedName>
</protein>
<keyword evidence="3" id="KW-0238">DNA-binding</keyword>
<dbReference type="Gene3D" id="2.60.40.10">
    <property type="entry name" value="Immunoglobulins"/>
    <property type="match status" value="1"/>
</dbReference>
<feature type="domain" description="HTH araC/xylS-type" evidence="6">
    <location>
        <begin position="879"/>
        <end position="979"/>
    </location>
</feature>
<evidence type="ECO:0000256" key="4">
    <source>
        <dbReference type="ARBA" id="ARBA00023163"/>
    </source>
</evidence>
<keyword evidence="5" id="KW-0812">Transmembrane</keyword>
<evidence type="ECO:0000256" key="5">
    <source>
        <dbReference type="SAM" id="Phobius"/>
    </source>
</evidence>
<reference evidence="7" key="1">
    <citation type="journal article" date="2022" name="Int. J. Syst. Evol. Microbiol.">
        <title>Prevotella lacticifex sp. nov., isolated from the rumen of cows.</title>
        <authorList>
            <person name="Shinkai T."/>
            <person name="Ikeyama N."/>
            <person name="Kumagai M."/>
            <person name="Ohmori H."/>
            <person name="Sakamoto M."/>
            <person name="Ohkuma M."/>
            <person name="Mitsumori M."/>
        </authorList>
    </citation>
    <scope>NUCLEOTIDE SEQUENCE</scope>
    <source>
        <strain evidence="7">R5076</strain>
    </source>
</reference>
<keyword evidence="4" id="KW-0804">Transcription</keyword>
<dbReference type="Proteomes" id="UP000825483">
    <property type="component" value="Unassembled WGS sequence"/>
</dbReference>
<dbReference type="InterPro" id="IPR018060">
    <property type="entry name" value="HTH_AraC"/>
</dbReference>
<dbReference type="InterPro" id="IPR018062">
    <property type="entry name" value="HTH_AraC-typ_CS"/>
</dbReference>
<dbReference type="InterPro" id="IPR013783">
    <property type="entry name" value="Ig-like_fold"/>
</dbReference>
<dbReference type="InterPro" id="IPR011110">
    <property type="entry name" value="Reg_prop"/>
</dbReference>
<dbReference type="EMBL" id="BPUB01000002">
    <property type="protein sequence ID" value="GJG60107.1"/>
    <property type="molecule type" value="Genomic_DNA"/>
</dbReference>
<dbReference type="InterPro" id="IPR011123">
    <property type="entry name" value="Y_Y_Y"/>
</dbReference>
<keyword evidence="5" id="KW-1133">Transmembrane helix</keyword>
<evidence type="ECO:0000313" key="7">
    <source>
        <dbReference type="EMBL" id="GJG60107.1"/>
    </source>
</evidence>
<dbReference type="InterPro" id="IPR020449">
    <property type="entry name" value="Tscrpt_reg_AraC-type_HTH"/>
</dbReference>
<evidence type="ECO:0000313" key="8">
    <source>
        <dbReference type="Proteomes" id="UP000825483"/>
    </source>
</evidence>
<dbReference type="SUPFAM" id="SSF63829">
    <property type="entry name" value="Calcium-dependent phosphotriesterase"/>
    <property type="match status" value="2"/>
</dbReference>
<dbReference type="Pfam" id="PF07494">
    <property type="entry name" value="Reg_prop"/>
    <property type="match status" value="3"/>
</dbReference>
<evidence type="ECO:0000256" key="3">
    <source>
        <dbReference type="ARBA" id="ARBA00023125"/>
    </source>
</evidence>
<comment type="caution">
    <text evidence="7">The sequence shown here is derived from an EMBL/GenBank/DDBJ whole genome shotgun (WGS) entry which is preliminary data.</text>
</comment>